<gene>
    <name evidence="2" type="ORF">IAC58_06215</name>
</gene>
<organism evidence="2 3">
    <name type="scientific">Candidatus Onthovivens merdipullorum</name>
    <dbReference type="NCBI Taxonomy" id="2840889"/>
    <lineage>
        <taxon>Bacteria</taxon>
        <taxon>Bacillati</taxon>
        <taxon>Bacillota</taxon>
        <taxon>Bacilli</taxon>
        <taxon>Bacillales</taxon>
        <taxon>Candidatus Onthovivens</taxon>
    </lineage>
</organism>
<dbReference type="PANTHER" id="PTHR18964:SF149">
    <property type="entry name" value="BIFUNCTIONAL UDP-N-ACETYLGLUCOSAMINE 2-EPIMERASE_N-ACETYLMANNOSAMINE KINASE"/>
    <property type="match status" value="1"/>
</dbReference>
<sequence>MHILSMDIGGTNIKSGIFLDNNLFDSFVTETNASSGFINILNSIDEVYQHYFLIYKDIEIITISTAGDIDYINGICRYASDNLKGFTGFKIKEYIEREYKVKCYVNNDAVCHLLGILNDNNINKDIFMITLGTGVGAVLYKNKEIYYGENFNLGRFAHYTINKFGMKCDCGKRGCAEKELSICYLKKEIQNKYHYEMSVKNLFDLYLEKDKKAISILKKYFRKLNKFLEFVDSLGVDIIYISGGIANSTLIFKEFIKNKKVEYVKDNDLLGVYGAIKLIK</sequence>
<comment type="caution">
    <text evidence="2">The sequence shown here is derived from an EMBL/GenBank/DDBJ whole genome shotgun (WGS) entry which is preliminary data.</text>
</comment>
<proteinExistence type="inferred from homology"/>
<dbReference type="Pfam" id="PF00480">
    <property type="entry name" value="ROK"/>
    <property type="match status" value="1"/>
</dbReference>
<name>A0A9D9DI33_9BACL</name>
<reference evidence="2" key="2">
    <citation type="journal article" date="2021" name="PeerJ">
        <title>Extensive microbial diversity within the chicken gut microbiome revealed by metagenomics and culture.</title>
        <authorList>
            <person name="Gilroy R."/>
            <person name="Ravi A."/>
            <person name="Getino M."/>
            <person name="Pursley I."/>
            <person name="Horton D.L."/>
            <person name="Alikhan N.F."/>
            <person name="Baker D."/>
            <person name="Gharbi K."/>
            <person name="Hall N."/>
            <person name="Watson M."/>
            <person name="Adriaenssens E.M."/>
            <person name="Foster-Nyarko E."/>
            <person name="Jarju S."/>
            <person name="Secka A."/>
            <person name="Antonio M."/>
            <person name="Oren A."/>
            <person name="Chaudhuri R.R."/>
            <person name="La Ragione R."/>
            <person name="Hildebrand F."/>
            <person name="Pallen M.J."/>
        </authorList>
    </citation>
    <scope>NUCLEOTIDE SEQUENCE</scope>
    <source>
        <strain evidence="2">11159</strain>
    </source>
</reference>
<comment type="similarity">
    <text evidence="1">Belongs to the ROK (NagC/XylR) family.</text>
</comment>
<dbReference type="SUPFAM" id="SSF53067">
    <property type="entry name" value="Actin-like ATPase domain"/>
    <property type="match status" value="1"/>
</dbReference>
<evidence type="ECO:0000313" key="2">
    <source>
        <dbReference type="EMBL" id="MBO8428117.1"/>
    </source>
</evidence>
<dbReference type="InterPro" id="IPR043129">
    <property type="entry name" value="ATPase_NBD"/>
</dbReference>
<dbReference type="Proteomes" id="UP000823613">
    <property type="component" value="Unassembled WGS sequence"/>
</dbReference>
<accession>A0A9D9DI33</accession>
<dbReference type="EMBL" id="JADIMY010000119">
    <property type="protein sequence ID" value="MBO8428117.1"/>
    <property type="molecule type" value="Genomic_DNA"/>
</dbReference>
<dbReference type="PANTHER" id="PTHR18964">
    <property type="entry name" value="ROK (REPRESSOR, ORF, KINASE) FAMILY"/>
    <property type="match status" value="1"/>
</dbReference>
<dbReference type="Gene3D" id="3.30.420.40">
    <property type="match status" value="2"/>
</dbReference>
<reference evidence="2" key="1">
    <citation type="submission" date="2020-10" db="EMBL/GenBank/DDBJ databases">
        <authorList>
            <person name="Gilroy R."/>
        </authorList>
    </citation>
    <scope>NUCLEOTIDE SEQUENCE</scope>
    <source>
        <strain evidence="2">11159</strain>
    </source>
</reference>
<protein>
    <submittedName>
        <fullName evidence="2">ROK family protein</fullName>
    </submittedName>
</protein>
<dbReference type="InterPro" id="IPR000600">
    <property type="entry name" value="ROK"/>
</dbReference>
<evidence type="ECO:0000313" key="3">
    <source>
        <dbReference type="Proteomes" id="UP000823613"/>
    </source>
</evidence>
<dbReference type="AlphaFoldDB" id="A0A9D9DI33"/>
<evidence type="ECO:0000256" key="1">
    <source>
        <dbReference type="ARBA" id="ARBA00006479"/>
    </source>
</evidence>